<comment type="caution">
    <text evidence="1">The sequence shown here is derived from an EMBL/GenBank/DDBJ whole genome shotgun (WGS) entry which is preliminary data.</text>
</comment>
<dbReference type="Proteomes" id="UP001595935">
    <property type="component" value="Unassembled WGS sequence"/>
</dbReference>
<evidence type="ECO:0000313" key="1">
    <source>
        <dbReference type="EMBL" id="MFC4747602.1"/>
    </source>
</evidence>
<reference evidence="2" key="1">
    <citation type="journal article" date="2019" name="Int. J. Syst. Evol. Microbiol.">
        <title>The Global Catalogue of Microorganisms (GCM) 10K type strain sequencing project: providing services to taxonomists for standard genome sequencing and annotation.</title>
        <authorList>
            <consortium name="The Broad Institute Genomics Platform"/>
            <consortium name="The Broad Institute Genome Sequencing Center for Infectious Disease"/>
            <person name="Wu L."/>
            <person name="Ma J."/>
        </authorList>
    </citation>
    <scope>NUCLEOTIDE SEQUENCE [LARGE SCALE GENOMIC DNA]</scope>
    <source>
        <strain evidence="2">WYCCWR 13023</strain>
    </source>
</reference>
<protein>
    <submittedName>
        <fullName evidence="1">Uncharacterized protein</fullName>
    </submittedName>
</protein>
<gene>
    <name evidence="1" type="ORF">ACFO5S_09090</name>
</gene>
<name>A0ABV9PDR2_9FLAO</name>
<proteinExistence type="predicted"/>
<organism evidence="1 2">
    <name type="scientific">Flavobacterium branchiicola</name>
    <dbReference type="NCBI Taxonomy" id="1114875"/>
    <lineage>
        <taxon>Bacteria</taxon>
        <taxon>Pseudomonadati</taxon>
        <taxon>Bacteroidota</taxon>
        <taxon>Flavobacteriia</taxon>
        <taxon>Flavobacteriales</taxon>
        <taxon>Flavobacteriaceae</taxon>
        <taxon>Flavobacterium</taxon>
    </lineage>
</organism>
<keyword evidence="2" id="KW-1185">Reference proteome</keyword>
<dbReference type="EMBL" id="JBHSGV010000003">
    <property type="protein sequence ID" value="MFC4747602.1"/>
    <property type="molecule type" value="Genomic_DNA"/>
</dbReference>
<accession>A0ABV9PDR2</accession>
<dbReference type="RefSeq" id="WP_213257029.1">
    <property type="nucleotide sequence ID" value="NZ_JAGYWA010000003.1"/>
</dbReference>
<sequence>MEIKIIEDKKQSLYAYKNDQLLFYSTIKFNWLRKNLVRIFDSNDQLVLELQISETPFGSAKFKILFQNKGLIKDVTEITKTNILFDGNKKIRKTSENLFSFNLKSSYFLEKSKIADVEGKFWTTTQKFYIDFDSEYEEFLNLVIIHILATRTGYNSNSV</sequence>
<evidence type="ECO:0000313" key="2">
    <source>
        <dbReference type="Proteomes" id="UP001595935"/>
    </source>
</evidence>